<sequence>MKFKDKLKDVSNIIFDFNSVIIDSIHIIAEGFREIFSNYNEKLIEKLIK</sequence>
<dbReference type="Proteomes" id="UP001623600">
    <property type="component" value="Unassembled WGS sequence"/>
</dbReference>
<evidence type="ECO:0000313" key="2">
    <source>
        <dbReference type="Proteomes" id="UP001623600"/>
    </source>
</evidence>
<comment type="caution">
    <text evidence="1">The sequence shown here is derived from an EMBL/GenBank/DDBJ whole genome shotgun (WGS) entry which is preliminary data.</text>
</comment>
<proteinExistence type="predicted"/>
<accession>A0ABW8RZ12</accession>
<evidence type="ECO:0000313" key="1">
    <source>
        <dbReference type="EMBL" id="MFL0163851.1"/>
    </source>
</evidence>
<keyword evidence="2" id="KW-1185">Reference proteome</keyword>
<protein>
    <submittedName>
        <fullName evidence="1">Uncharacterized protein</fullName>
    </submittedName>
</protein>
<gene>
    <name evidence="1" type="ORF">ACJDTP_02070</name>
</gene>
<dbReference type="EMBL" id="JBJIAB010000002">
    <property type="protein sequence ID" value="MFL0163851.1"/>
    <property type="molecule type" value="Genomic_DNA"/>
</dbReference>
<organism evidence="1 2">
    <name type="scientific">Candidatus Clostridium helianthi</name>
    <dbReference type="NCBI Taxonomy" id="3381660"/>
    <lineage>
        <taxon>Bacteria</taxon>
        <taxon>Bacillati</taxon>
        <taxon>Bacillota</taxon>
        <taxon>Clostridia</taxon>
        <taxon>Eubacteriales</taxon>
        <taxon>Clostridiaceae</taxon>
        <taxon>Clostridium</taxon>
    </lineage>
</organism>
<reference evidence="1 2" key="1">
    <citation type="submission" date="2024-11" db="EMBL/GenBank/DDBJ databases">
        <authorList>
            <person name="Heng Y.C."/>
            <person name="Lim A.C.H."/>
            <person name="Lee J.K.Y."/>
            <person name="Kittelmann S."/>
        </authorList>
    </citation>
    <scope>NUCLEOTIDE SEQUENCE [LARGE SCALE GENOMIC DNA]</scope>
    <source>
        <strain evidence="1 2">WILCCON 0112</strain>
    </source>
</reference>
<dbReference type="SUPFAM" id="SSF56784">
    <property type="entry name" value="HAD-like"/>
    <property type="match status" value="1"/>
</dbReference>
<name>A0ABW8RZ12_9CLOT</name>
<dbReference type="RefSeq" id="WP_406760344.1">
    <property type="nucleotide sequence ID" value="NZ_JBJIAB010000002.1"/>
</dbReference>
<dbReference type="InterPro" id="IPR036412">
    <property type="entry name" value="HAD-like_sf"/>
</dbReference>